<dbReference type="InterPro" id="IPR050250">
    <property type="entry name" value="Macrolide_Exporter_MacB"/>
</dbReference>
<dbReference type="EMBL" id="AORV01000016">
    <property type="protein sequence ID" value="EMS73679.1"/>
    <property type="molecule type" value="Genomic_DNA"/>
</dbReference>
<dbReference type="AlphaFoldDB" id="S0FWZ4"/>
<comment type="caution">
    <text evidence="3">The sequence shown here is derived from an EMBL/GenBank/DDBJ whole genome shotgun (WGS) entry which is preliminary data.</text>
</comment>
<dbReference type="Proteomes" id="UP000014155">
    <property type="component" value="Unassembled WGS sequence"/>
</dbReference>
<evidence type="ECO:0000259" key="2">
    <source>
        <dbReference type="Pfam" id="PF12704"/>
    </source>
</evidence>
<reference evidence="3 4" key="1">
    <citation type="journal article" date="2013" name="Genome Announc.">
        <title>Draft Genome Sequence of the Cellulolytic, Mesophilic, Anaerobic Bacterium Clostridium termitidis Strain CT1112 (DSM 5398).</title>
        <authorList>
            <person name="Lal S."/>
            <person name="Ramachandran U."/>
            <person name="Zhang X."/>
            <person name="Munir R."/>
            <person name="Sparling R."/>
            <person name="Levin D.B."/>
        </authorList>
    </citation>
    <scope>NUCLEOTIDE SEQUENCE [LARGE SCALE GENOMIC DNA]</scope>
    <source>
        <strain evidence="3 4">CT1112</strain>
    </source>
</reference>
<feature type="transmembrane region" description="Helical" evidence="1">
    <location>
        <begin position="299"/>
        <end position="323"/>
    </location>
</feature>
<dbReference type="STRING" id="1195236.CTER_0318"/>
<organism evidence="3 4">
    <name type="scientific">Ruminiclostridium cellobioparum subsp. termitidis CT1112</name>
    <dbReference type="NCBI Taxonomy" id="1195236"/>
    <lineage>
        <taxon>Bacteria</taxon>
        <taxon>Bacillati</taxon>
        <taxon>Bacillota</taxon>
        <taxon>Clostridia</taxon>
        <taxon>Eubacteriales</taxon>
        <taxon>Oscillospiraceae</taxon>
        <taxon>Ruminiclostridium</taxon>
    </lineage>
</organism>
<gene>
    <name evidence="3" type="ORF">CTER_0318</name>
</gene>
<keyword evidence="1" id="KW-1133">Transmembrane helix</keyword>
<feature type="transmembrane region" description="Helical" evidence="1">
    <location>
        <begin position="408"/>
        <end position="431"/>
    </location>
</feature>
<keyword evidence="1" id="KW-0812">Transmembrane</keyword>
<feature type="transmembrane region" description="Helical" evidence="1">
    <location>
        <begin position="437"/>
        <end position="455"/>
    </location>
</feature>
<evidence type="ECO:0000256" key="1">
    <source>
        <dbReference type="SAM" id="Phobius"/>
    </source>
</evidence>
<accession>S0FWZ4</accession>
<name>S0FWZ4_RUMCE</name>
<dbReference type="PATRIC" id="fig|1195236.3.peg.625"/>
<evidence type="ECO:0000313" key="4">
    <source>
        <dbReference type="Proteomes" id="UP000014155"/>
    </source>
</evidence>
<dbReference type="PANTHER" id="PTHR30572:SF4">
    <property type="entry name" value="ABC TRANSPORTER PERMEASE YTRF"/>
    <property type="match status" value="1"/>
</dbReference>
<dbReference type="InterPro" id="IPR025857">
    <property type="entry name" value="MacB_PCD"/>
</dbReference>
<dbReference type="GO" id="GO:0005886">
    <property type="term" value="C:plasma membrane"/>
    <property type="evidence" value="ECO:0007669"/>
    <property type="project" value="TreeGrafter"/>
</dbReference>
<feature type="transmembrane region" description="Helical" evidence="1">
    <location>
        <begin position="254"/>
        <end position="271"/>
    </location>
</feature>
<feature type="transmembrane region" description="Helical" evidence="1">
    <location>
        <begin position="375"/>
        <end position="396"/>
    </location>
</feature>
<evidence type="ECO:0000313" key="3">
    <source>
        <dbReference type="EMBL" id="EMS73679.1"/>
    </source>
</evidence>
<dbReference type="PANTHER" id="PTHR30572">
    <property type="entry name" value="MEMBRANE COMPONENT OF TRANSPORTER-RELATED"/>
    <property type="match status" value="1"/>
</dbReference>
<protein>
    <recommendedName>
        <fullName evidence="2">MacB-like periplasmic core domain-containing protein</fullName>
    </recommendedName>
</protein>
<proteinExistence type="predicted"/>
<keyword evidence="1" id="KW-0472">Membrane</keyword>
<dbReference type="Pfam" id="PF12704">
    <property type="entry name" value="MacB_PCD"/>
    <property type="match status" value="1"/>
</dbReference>
<feature type="domain" description="MacB-like periplasmic core" evidence="2">
    <location>
        <begin position="42"/>
        <end position="222"/>
    </location>
</feature>
<dbReference type="eggNOG" id="COG0577">
    <property type="taxonomic scope" value="Bacteria"/>
</dbReference>
<sequence length="464" mass="50923">MKKSKALWLLSFFGVLFTLSGIVLGGGLIEKCLELNGDYSLQKVMVAVKKQLDPKGLNTFTMDEVTRLEKELSNKDISAAARSGLINNSVSFNSIVYPASINGVDSRYPKFTDVSLEKGSFITSRQEEEGAMVAVIDYDLALDIFKTANVTGQKLEIFGAVFIITGVVKKDDSLMGKLTDSGISQVYIPVGVMLELDCTAGIETLQIRTGDASTLDQNRNSISSALRQIGKNPSNYSLSDYNIKLALMKQLPKLYPFVLGAVSIIALTLYLKKTLSRLYSHISAGCRTDYILNVVKSSLAYIGACLLEMLLSAAGIVLLWLGIRFELYIPPNYIPDELINISYYQDLLKAAIQGSVQNMGYIASRPELLVNTSNILLDFIVFISAVLGAVFLYAGFRESSYLSIDIKGMTAVFAVLMAVSLAILAMTAFFADLPFMPDIKSILVVWAFIYIKILFNSKREESGI</sequence>
<dbReference type="RefSeq" id="WP_004623679.1">
    <property type="nucleotide sequence ID" value="NZ_AORV01000016.1"/>
</dbReference>
<dbReference type="GO" id="GO:0022857">
    <property type="term" value="F:transmembrane transporter activity"/>
    <property type="evidence" value="ECO:0007669"/>
    <property type="project" value="TreeGrafter"/>
</dbReference>
<keyword evidence="4" id="KW-1185">Reference proteome</keyword>